<sequence length="46" mass="5386">EDKKLIALVERNGAKKWRNIAYLMGTRSAKQCRERWDSHLKPSSTL</sequence>
<dbReference type="PANTHER" id="PTHR46621">
    <property type="entry name" value="SNRNA-ACTIVATING PROTEIN COMPLEX SUBUNIT 4"/>
    <property type="match status" value="1"/>
</dbReference>
<dbReference type="Gene3D" id="1.10.10.60">
    <property type="entry name" value="Homeodomain-like"/>
    <property type="match status" value="1"/>
</dbReference>
<evidence type="ECO:0000256" key="4">
    <source>
        <dbReference type="ARBA" id="ARBA00023242"/>
    </source>
</evidence>
<name>A0ABN7VN56_GIGMA</name>
<feature type="non-terminal residue" evidence="7">
    <location>
        <position position="1"/>
    </location>
</feature>
<reference evidence="7 8" key="1">
    <citation type="submission" date="2021-06" db="EMBL/GenBank/DDBJ databases">
        <authorList>
            <person name="Kallberg Y."/>
            <person name="Tangrot J."/>
            <person name="Rosling A."/>
        </authorList>
    </citation>
    <scope>NUCLEOTIDE SEQUENCE [LARGE SCALE GENOMIC DNA]</scope>
    <source>
        <strain evidence="7 8">120-4 pot B 10/14</strain>
    </source>
</reference>
<accession>A0ABN7VN56</accession>
<comment type="caution">
    <text evidence="7">The sequence shown here is derived from an EMBL/GenBank/DDBJ whole genome shotgun (WGS) entry which is preliminary data.</text>
</comment>
<dbReference type="Pfam" id="PF00249">
    <property type="entry name" value="Myb_DNA-binding"/>
    <property type="match status" value="1"/>
</dbReference>
<dbReference type="InterPro" id="IPR017930">
    <property type="entry name" value="Myb_dom"/>
</dbReference>
<dbReference type="SUPFAM" id="SSF46689">
    <property type="entry name" value="Homeodomain-like"/>
    <property type="match status" value="1"/>
</dbReference>
<proteinExistence type="predicted"/>
<evidence type="ECO:0000313" key="8">
    <source>
        <dbReference type="Proteomes" id="UP000789901"/>
    </source>
</evidence>
<protein>
    <submittedName>
        <fullName evidence="7">45611_t:CDS:1</fullName>
    </submittedName>
</protein>
<evidence type="ECO:0000256" key="1">
    <source>
        <dbReference type="ARBA" id="ARBA00023015"/>
    </source>
</evidence>
<dbReference type="InterPro" id="IPR001005">
    <property type="entry name" value="SANT/Myb"/>
</dbReference>
<dbReference type="PROSITE" id="PS50090">
    <property type="entry name" value="MYB_LIKE"/>
    <property type="match status" value="1"/>
</dbReference>
<dbReference type="InterPro" id="IPR051575">
    <property type="entry name" value="Myb-like_DNA-bd"/>
</dbReference>
<evidence type="ECO:0000259" key="5">
    <source>
        <dbReference type="PROSITE" id="PS50090"/>
    </source>
</evidence>
<dbReference type="CDD" id="cd00167">
    <property type="entry name" value="SANT"/>
    <property type="match status" value="1"/>
</dbReference>
<gene>
    <name evidence="7" type="ORF">GMARGA_LOCUS20653</name>
</gene>
<organism evidence="7 8">
    <name type="scientific">Gigaspora margarita</name>
    <dbReference type="NCBI Taxonomy" id="4874"/>
    <lineage>
        <taxon>Eukaryota</taxon>
        <taxon>Fungi</taxon>
        <taxon>Fungi incertae sedis</taxon>
        <taxon>Mucoromycota</taxon>
        <taxon>Glomeromycotina</taxon>
        <taxon>Glomeromycetes</taxon>
        <taxon>Diversisporales</taxon>
        <taxon>Gigasporaceae</taxon>
        <taxon>Gigaspora</taxon>
    </lineage>
</organism>
<feature type="domain" description="HTH myb-type" evidence="6">
    <location>
        <begin position="1"/>
        <end position="44"/>
    </location>
</feature>
<evidence type="ECO:0000256" key="3">
    <source>
        <dbReference type="ARBA" id="ARBA00023163"/>
    </source>
</evidence>
<dbReference type="InterPro" id="IPR009057">
    <property type="entry name" value="Homeodomain-like_sf"/>
</dbReference>
<keyword evidence="2" id="KW-0238">DNA-binding</keyword>
<evidence type="ECO:0000259" key="6">
    <source>
        <dbReference type="PROSITE" id="PS51294"/>
    </source>
</evidence>
<keyword evidence="1" id="KW-0805">Transcription regulation</keyword>
<keyword evidence="3" id="KW-0804">Transcription</keyword>
<dbReference type="EMBL" id="CAJVQB010018316">
    <property type="protein sequence ID" value="CAG8787254.1"/>
    <property type="molecule type" value="Genomic_DNA"/>
</dbReference>
<dbReference type="PROSITE" id="PS51294">
    <property type="entry name" value="HTH_MYB"/>
    <property type="match status" value="1"/>
</dbReference>
<dbReference type="Proteomes" id="UP000789901">
    <property type="component" value="Unassembled WGS sequence"/>
</dbReference>
<evidence type="ECO:0000313" key="7">
    <source>
        <dbReference type="EMBL" id="CAG8787254.1"/>
    </source>
</evidence>
<dbReference type="PANTHER" id="PTHR46621:SF1">
    <property type="entry name" value="SNRNA-ACTIVATING PROTEIN COMPLEX SUBUNIT 4"/>
    <property type="match status" value="1"/>
</dbReference>
<keyword evidence="8" id="KW-1185">Reference proteome</keyword>
<feature type="domain" description="Myb-like" evidence="5">
    <location>
        <begin position="1"/>
        <end position="40"/>
    </location>
</feature>
<keyword evidence="4" id="KW-0539">Nucleus</keyword>
<dbReference type="SMART" id="SM00717">
    <property type="entry name" value="SANT"/>
    <property type="match status" value="1"/>
</dbReference>
<evidence type="ECO:0000256" key="2">
    <source>
        <dbReference type="ARBA" id="ARBA00023125"/>
    </source>
</evidence>